<dbReference type="Gene3D" id="2.60.40.150">
    <property type="entry name" value="C2 domain"/>
    <property type="match status" value="1"/>
</dbReference>
<evidence type="ECO:0000313" key="7">
    <source>
        <dbReference type="Proteomes" id="UP000011087"/>
    </source>
</evidence>
<dbReference type="Proteomes" id="UP000011087">
    <property type="component" value="Unassembled WGS sequence"/>
</dbReference>
<keyword evidence="2" id="KW-0106">Calcium</keyword>
<evidence type="ECO:0000256" key="1">
    <source>
        <dbReference type="ARBA" id="ARBA00022723"/>
    </source>
</evidence>
<dbReference type="InterPro" id="IPR011989">
    <property type="entry name" value="ARM-like"/>
</dbReference>
<protein>
    <recommendedName>
        <fullName evidence="4">C2 domain-containing protein</fullName>
    </recommendedName>
</protein>
<evidence type="ECO:0000313" key="6">
    <source>
        <dbReference type="EnsemblProtists" id="EKX33964"/>
    </source>
</evidence>
<feature type="region of interest" description="Disordered" evidence="3">
    <location>
        <begin position="1488"/>
        <end position="1545"/>
    </location>
</feature>
<evidence type="ECO:0000256" key="2">
    <source>
        <dbReference type="ARBA" id="ARBA00022837"/>
    </source>
</evidence>
<dbReference type="Pfam" id="PF00168">
    <property type="entry name" value="C2"/>
    <property type="match status" value="1"/>
</dbReference>
<dbReference type="SUPFAM" id="SSF49562">
    <property type="entry name" value="C2 domain (Calcium/lipid-binding domain, CaLB)"/>
    <property type="match status" value="1"/>
</dbReference>
<reference evidence="5 7" key="1">
    <citation type="journal article" date="2012" name="Nature">
        <title>Algal genomes reveal evolutionary mosaicism and the fate of nucleomorphs.</title>
        <authorList>
            <consortium name="DOE Joint Genome Institute"/>
            <person name="Curtis B.A."/>
            <person name="Tanifuji G."/>
            <person name="Burki F."/>
            <person name="Gruber A."/>
            <person name="Irimia M."/>
            <person name="Maruyama S."/>
            <person name="Arias M.C."/>
            <person name="Ball S.G."/>
            <person name="Gile G.H."/>
            <person name="Hirakawa Y."/>
            <person name="Hopkins J.F."/>
            <person name="Kuo A."/>
            <person name="Rensing S.A."/>
            <person name="Schmutz J."/>
            <person name="Symeonidi A."/>
            <person name="Elias M."/>
            <person name="Eveleigh R.J."/>
            <person name="Herman E.K."/>
            <person name="Klute M.J."/>
            <person name="Nakayama T."/>
            <person name="Obornik M."/>
            <person name="Reyes-Prieto A."/>
            <person name="Armbrust E.V."/>
            <person name="Aves S.J."/>
            <person name="Beiko R.G."/>
            <person name="Coutinho P."/>
            <person name="Dacks J.B."/>
            <person name="Durnford D.G."/>
            <person name="Fast N.M."/>
            <person name="Green B.R."/>
            <person name="Grisdale C.J."/>
            <person name="Hempel F."/>
            <person name="Henrissat B."/>
            <person name="Hoppner M.P."/>
            <person name="Ishida K."/>
            <person name="Kim E."/>
            <person name="Koreny L."/>
            <person name="Kroth P.G."/>
            <person name="Liu Y."/>
            <person name="Malik S.B."/>
            <person name="Maier U.G."/>
            <person name="McRose D."/>
            <person name="Mock T."/>
            <person name="Neilson J.A."/>
            <person name="Onodera N.T."/>
            <person name="Poole A.M."/>
            <person name="Pritham E.J."/>
            <person name="Richards T.A."/>
            <person name="Rocap G."/>
            <person name="Roy S.W."/>
            <person name="Sarai C."/>
            <person name="Schaack S."/>
            <person name="Shirato S."/>
            <person name="Slamovits C.H."/>
            <person name="Spencer D.F."/>
            <person name="Suzuki S."/>
            <person name="Worden A.Z."/>
            <person name="Zauner S."/>
            <person name="Barry K."/>
            <person name="Bell C."/>
            <person name="Bharti A.K."/>
            <person name="Crow J.A."/>
            <person name="Grimwood J."/>
            <person name="Kramer R."/>
            <person name="Lindquist E."/>
            <person name="Lucas S."/>
            <person name="Salamov A."/>
            <person name="McFadden G.I."/>
            <person name="Lane C.E."/>
            <person name="Keeling P.J."/>
            <person name="Gray M.W."/>
            <person name="Grigoriev I.V."/>
            <person name="Archibald J.M."/>
        </authorList>
    </citation>
    <scope>NUCLEOTIDE SEQUENCE</scope>
    <source>
        <strain evidence="5 7">CCMP2712</strain>
    </source>
</reference>
<dbReference type="SMART" id="SM00239">
    <property type="entry name" value="C2"/>
    <property type="match status" value="1"/>
</dbReference>
<dbReference type="CDD" id="cd00030">
    <property type="entry name" value="C2"/>
    <property type="match status" value="1"/>
</dbReference>
<proteinExistence type="predicted"/>
<accession>L1IDG9</accession>
<dbReference type="EnsemblProtists" id="EKX33964">
    <property type="protein sequence ID" value="EKX33964"/>
    <property type="gene ID" value="GUITHDRAFT_166327"/>
</dbReference>
<dbReference type="PANTHER" id="PTHR45911">
    <property type="entry name" value="C2 DOMAIN-CONTAINING PROTEIN"/>
    <property type="match status" value="1"/>
</dbReference>
<dbReference type="GO" id="GO:0046872">
    <property type="term" value="F:metal ion binding"/>
    <property type="evidence" value="ECO:0007669"/>
    <property type="project" value="UniProtKB-KW"/>
</dbReference>
<evidence type="ECO:0000259" key="4">
    <source>
        <dbReference type="PROSITE" id="PS50004"/>
    </source>
</evidence>
<reference evidence="6" key="3">
    <citation type="submission" date="2016-03" db="UniProtKB">
        <authorList>
            <consortium name="EnsemblProtists"/>
        </authorList>
    </citation>
    <scope>IDENTIFICATION</scope>
</reference>
<dbReference type="InterPro" id="IPR016024">
    <property type="entry name" value="ARM-type_fold"/>
</dbReference>
<dbReference type="EMBL" id="JH993123">
    <property type="protein sequence ID" value="EKX33964.1"/>
    <property type="molecule type" value="Genomic_DNA"/>
</dbReference>
<sequence length="1767" mass="200613">MPETDDAASSEVTMLDMEEADRYAQELVGEVLAQSSDVGWSMEHSALQSEQLRQDLREICLTDFLQEEICSTLRDTFRKMLDSHMSSRRADEEQVAVDALDAQPEASDLYTFVLVDSCDHERAVRCRKDAEWSDFLKMCKLATGMEISHIKYDDDFGPKQQSDIVCAGEEDWQELLQMMEEDADEVKGMLRVVVYEMYRSELTSVRLRKEEERLLMSIRATWAYPTRQEVKAVSHIQRWLQSHPVRSSYTSWLTAARSSAHTLTSCIKARSLCLHFRHRRHAASLVIARSYKTHRARLALIGSRMIAETVVAWCTSIAEEQNAYRRDWIISQAVPAAQQLEAAIRRQAAPTVIEVREREKEREKASAALQALLRCHLLLRAKLAKDMSSRIAHDMLADKCMKGALHVLVYENSVKLLQSACRRHKVQKTLAGKVTSLSADIAVEFAFQQVMDMLIHADQTYEASLRSSASQILSDAIKRLSVWARRREMLRAQWQLKRWFSTLNLAKRYRELVEAAASLQRVIRSRSRHREFFSFCHQASKIQRMFRRQRLVLLTFKSRDVIGRLMAVLRSSLHRRFYSHVLLIGKDLTHGGNLLAHARRSRDLVALMLPEATDVESLTSMQPLRPQFIFDSSTFILQLLLAERGVVMSSSSLFDPRREEEEEKHRRFVRAWLVSNQEAVVSHGNSVLILHLFLSQVLNPSWSRVQGLAVVVAYHLQQLAMLMYTFSHVALGCTRQDEIRTHDYRATALHLHSTDSYFPCQFSPSIDDLAHTIFQQWLASLSSEYLRHVVAVKDDLTAYAELETDLLLQLLLCAKNHPSLSPVLSHLAFTDRLSDVRSPSRFLEFHTIVKEATGDLKGLALPYLNRIYSIGLLGARSIRRRRGHVSLWSAMAAEVMLTRCVMNDLEAARSTGSLLKPLFFLRTLSSFPGRPVMFLSMHVDTTLLQILHDDVSSPTRAGVLSTIAVLSSDSFFCASASMSLIDRLADLASVVTDDNQRDSVLLSLFNAGARRREVLQQLLHRRGFVDTVISLLEGGERVLWPLTAKLVTLLARESDGGLSPSQTQQILTCLSAKLVHSDDLTSDAVTAARVVCKSPAALQQLRADSQVMSYVLNMLQGPREDLFYACAKLLRLMLLDERTCTTTLQQTSFLNLLYQRSTRRDVKMRRAVLKLLRSIALAFETSLASLSSGEQTDVSVDNLMQVKHFTSNSMWLESVFNIVQDDVTNRLLALSFLKTLMQLSPESSLFLLDLQHKLPALIASLSDSDVNTCQVAAWCVYYMTKETVVAELLLARGLYTRLKVLLYSASPPSLRVAVLHCLRPLVVGVGRRCDPDEELVTFLAGLLGINDEELRRVTAELLSEMIVQDYIELQVSLDRGKCLPQSDNWGLCDPFLKLSINGQQRVSPVVRNSLHPVWNFSSTFRISDKSDELLLELFDWDMVGEEKLGCLRLSCETLELHGTEEGRVKLTRMTQQQLQRLEKELQALQAGLISPSVSHETSDMTGGTKRSPQERAREQRNGRTSRQELGKRSGEGLTPQAISVKDEESDVNSVRRAALGRKRTLQDEARRLVELEQGWFELEDEEGARLEGFEGEVLGFDDKGVIQGKLRRAATRLRLNMQYEVLVNVDRTLFRTPRFLPRVLTLLRHASDSKLATCLLKVLRAMTEDVPESVEEMIKHAGMLDLLQEGLEQGGGGDMRVLEVMRLLNRFCEDEAFSLKVCARAMLMEMLEEQHKSSWEEVASLSKAVMKKIQKHMQEHHRKQRGKKMTN</sequence>
<dbReference type="Gene3D" id="1.25.10.10">
    <property type="entry name" value="Leucine-rich Repeat Variant"/>
    <property type="match status" value="2"/>
</dbReference>
<feature type="domain" description="C2" evidence="4">
    <location>
        <begin position="1349"/>
        <end position="1464"/>
    </location>
</feature>
<dbReference type="HOGENOM" id="CLU_238932_0_0_1"/>
<name>L1IDG9_GUITC</name>
<dbReference type="PROSITE" id="PS50004">
    <property type="entry name" value="C2"/>
    <property type="match status" value="1"/>
</dbReference>
<reference evidence="7" key="2">
    <citation type="submission" date="2012-11" db="EMBL/GenBank/DDBJ databases">
        <authorList>
            <person name="Kuo A."/>
            <person name="Curtis B.A."/>
            <person name="Tanifuji G."/>
            <person name="Burki F."/>
            <person name="Gruber A."/>
            <person name="Irimia M."/>
            <person name="Maruyama S."/>
            <person name="Arias M.C."/>
            <person name="Ball S.G."/>
            <person name="Gile G.H."/>
            <person name="Hirakawa Y."/>
            <person name="Hopkins J.F."/>
            <person name="Rensing S.A."/>
            <person name="Schmutz J."/>
            <person name="Symeonidi A."/>
            <person name="Elias M."/>
            <person name="Eveleigh R.J."/>
            <person name="Herman E.K."/>
            <person name="Klute M.J."/>
            <person name="Nakayama T."/>
            <person name="Obornik M."/>
            <person name="Reyes-Prieto A."/>
            <person name="Armbrust E.V."/>
            <person name="Aves S.J."/>
            <person name="Beiko R.G."/>
            <person name="Coutinho P."/>
            <person name="Dacks J.B."/>
            <person name="Durnford D.G."/>
            <person name="Fast N.M."/>
            <person name="Green B.R."/>
            <person name="Grisdale C."/>
            <person name="Hempe F."/>
            <person name="Henrissat B."/>
            <person name="Hoppner M.P."/>
            <person name="Ishida K.-I."/>
            <person name="Kim E."/>
            <person name="Koreny L."/>
            <person name="Kroth P.G."/>
            <person name="Liu Y."/>
            <person name="Malik S.-B."/>
            <person name="Maier U.G."/>
            <person name="McRose D."/>
            <person name="Mock T."/>
            <person name="Neilson J.A."/>
            <person name="Onodera N.T."/>
            <person name="Poole A.M."/>
            <person name="Pritham E.J."/>
            <person name="Richards T.A."/>
            <person name="Rocap G."/>
            <person name="Roy S.W."/>
            <person name="Sarai C."/>
            <person name="Schaack S."/>
            <person name="Shirato S."/>
            <person name="Slamovits C.H."/>
            <person name="Spencer D.F."/>
            <person name="Suzuki S."/>
            <person name="Worden A.Z."/>
            <person name="Zauner S."/>
            <person name="Barry K."/>
            <person name="Bell C."/>
            <person name="Bharti A.K."/>
            <person name="Crow J.A."/>
            <person name="Grimwood J."/>
            <person name="Kramer R."/>
            <person name="Lindquist E."/>
            <person name="Lucas S."/>
            <person name="Salamov A."/>
            <person name="McFadden G.I."/>
            <person name="Lane C.E."/>
            <person name="Keeling P.J."/>
            <person name="Gray M.W."/>
            <person name="Grigoriev I.V."/>
            <person name="Archibald J.M."/>
        </authorList>
    </citation>
    <scope>NUCLEOTIDE SEQUENCE</scope>
    <source>
        <strain evidence="7">CCMP2712</strain>
    </source>
</reference>
<dbReference type="GeneID" id="17290709"/>
<dbReference type="OrthoDB" id="67700at2759"/>
<dbReference type="KEGG" id="gtt:GUITHDRAFT_166327"/>
<dbReference type="PaxDb" id="55529-EKX33964"/>
<keyword evidence="1" id="KW-0479">Metal-binding</keyword>
<dbReference type="SUPFAM" id="SSF48371">
    <property type="entry name" value="ARM repeat"/>
    <property type="match status" value="1"/>
</dbReference>
<dbReference type="STRING" id="905079.L1IDG9"/>
<feature type="compositionally biased region" description="Basic and acidic residues" evidence="3">
    <location>
        <begin position="1507"/>
        <end position="1530"/>
    </location>
</feature>
<organism evidence="5">
    <name type="scientific">Guillardia theta (strain CCMP2712)</name>
    <name type="common">Cryptophyte</name>
    <dbReference type="NCBI Taxonomy" id="905079"/>
    <lineage>
        <taxon>Eukaryota</taxon>
        <taxon>Cryptophyceae</taxon>
        <taxon>Pyrenomonadales</taxon>
        <taxon>Geminigeraceae</taxon>
        <taxon>Guillardia</taxon>
    </lineage>
</organism>
<dbReference type="RefSeq" id="XP_005820944.1">
    <property type="nucleotide sequence ID" value="XM_005820887.1"/>
</dbReference>
<keyword evidence="7" id="KW-1185">Reference proteome</keyword>
<evidence type="ECO:0000256" key="3">
    <source>
        <dbReference type="SAM" id="MobiDB-lite"/>
    </source>
</evidence>
<evidence type="ECO:0000313" key="5">
    <source>
        <dbReference type="EMBL" id="EKX33964.1"/>
    </source>
</evidence>
<gene>
    <name evidence="5" type="ORF">GUITHDRAFT_166327</name>
</gene>
<feature type="compositionally biased region" description="Polar residues" evidence="3">
    <location>
        <begin position="1491"/>
        <end position="1506"/>
    </location>
</feature>
<dbReference type="InterPro" id="IPR035892">
    <property type="entry name" value="C2_domain_sf"/>
</dbReference>
<dbReference type="InterPro" id="IPR000008">
    <property type="entry name" value="C2_dom"/>
</dbReference>